<dbReference type="Proteomes" id="UP000625711">
    <property type="component" value="Unassembled WGS sequence"/>
</dbReference>
<protein>
    <submittedName>
        <fullName evidence="3">Uncharacterized protein</fullName>
    </submittedName>
</protein>
<feature type="signal peptide" evidence="2">
    <location>
        <begin position="1"/>
        <end position="21"/>
    </location>
</feature>
<feature type="region of interest" description="Disordered" evidence="1">
    <location>
        <begin position="280"/>
        <end position="307"/>
    </location>
</feature>
<sequence>MHLFVRPSLLFFAVIIPELLGNDHNETVQNQSADDPVDSSSVITGNSSGNLLFVDRTLESTSAGSVATDTKNKVETNTRTDFRPSPLVETSFEYNKSPVIPAHAEGKTIGSSITVDRGSDQGRTTLFKTRFQEPNISRSAEIDVPRLVDGFEPGYSAFGRSGSYSEATSVNVDDASKRLSCIPCYLSQNEGIVAKNSPTSWTNKVKFPTSYPSSYPTQTFSTQTKTFPQSVHQDLPHNELELSVEASPPTERPILQRFGDFFHGLTSNTLDFSHKPSYSATGFGSSAEEGGKYLPPSGPPRQNTEFNFNKPVKVPERYSPATIQPPSHQKTFDTFYNLMERPPTEHTHGQHPEKQGLSYNPWKKVLKLLATFVPIGLLISALTPTVITVTNVNDTNTPMQNRYRSNEDSKRELKDRIVSSLEYFDQLNAGGCEYRVFCELLVTASHMDQADHHVNNLLDAFSKENIDIKSQAKELKKVFEAVAREDCSGITCDFIKKSK</sequence>
<keyword evidence="2" id="KW-0732">Signal</keyword>
<name>A0A834MNA4_RHYFE</name>
<evidence type="ECO:0000313" key="3">
    <source>
        <dbReference type="EMBL" id="KAF7287205.1"/>
    </source>
</evidence>
<accession>A0A834MNA4</accession>
<gene>
    <name evidence="3" type="ORF">GWI33_002026</name>
</gene>
<evidence type="ECO:0000256" key="2">
    <source>
        <dbReference type="SAM" id="SignalP"/>
    </source>
</evidence>
<keyword evidence="4" id="KW-1185">Reference proteome</keyword>
<feature type="chain" id="PRO_5032510650" evidence="2">
    <location>
        <begin position="22"/>
        <end position="499"/>
    </location>
</feature>
<dbReference type="AlphaFoldDB" id="A0A834MNA4"/>
<organism evidence="3 4">
    <name type="scientific">Rhynchophorus ferrugineus</name>
    <name type="common">Red palm weevil</name>
    <name type="synonym">Curculio ferrugineus</name>
    <dbReference type="NCBI Taxonomy" id="354439"/>
    <lineage>
        <taxon>Eukaryota</taxon>
        <taxon>Metazoa</taxon>
        <taxon>Ecdysozoa</taxon>
        <taxon>Arthropoda</taxon>
        <taxon>Hexapoda</taxon>
        <taxon>Insecta</taxon>
        <taxon>Pterygota</taxon>
        <taxon>Neoptera</taxon>
        <taxon>Endopterygota</taxon>
        <taxon>Coleoptera</taxon>
        <taxon>Polyphaga</taxon>
        <taxon>Cucujiformia</taxon>
        <taxon>Curculionidae</taxon>
        <taxon>Dryophthorinae</taxon>
        <taxon>Rhynchophorus</taxon>
    </lineage>
</organism>
<proteinExistence type="predicted"/>
<reference evidence="3" key="1">
    <citation type="submission" date="2020-08" db="EMBL/GenBank/DDBJ databases">
        <title>Genome sequencing and assembly of the red palm weevil Rhynchophorus ferrugineus.</title>
        <authorList>
            <person name="Dias G.B."/>
            <person name="Bergman C.M."/>
            <person name="Manee M."/>
        </authorList>
    </citation>
    <scope>NUCLEOTIDE SEQUENCE</scope>
    <source>
        <strain evidence="3">AA-2017</strain>
        <tissue evidence="3">Whole larva</tissue>
    </source>
</reference>
<comment type="caution">
    <text evidence="3">The sequence shown here is derived from an EMBL/GenBank/DDBJ whole genome shotgun (WGS) entry which is preliminary data.</text>
</comment>
<evidence type="ECO:0000256" key="1">
    <source>
        <dbReference type="SAM" id="MobiDB-lite"/>
    </source>
</evidence>
<evidence type="ECO:0000313" key="4">
    <source>
        <dbReference type="Proteomes" id="UP000625711"/>
    </source>
</evidence>
<dbReference type="OrthoDB" id="6372754at2759"/>
<dbReference type="EMBL" id="JAACXV010000015">
    <property type="protein sequence ID" value="KAF7287205.1"/>
    <property type="molecule type" value="Genomic_DNA"/>
</dbReference>